<name>A0ACC2L6Z7_PERAE</name>
<evidence type="ECO:0000313" key="1">
    <source>
        <dbReference type="EMBL" id="KAJ8629125.1"/>
    </source>
</evidence>
<gene>
    <name evidence="1" type="ORF">MRB53_022448</name>
</gene>
<protein>
    <submittedName>
        <fullName evidence="1">Uncharacterized protein</fullName>
    </submittedName>
</protein>
<accession>A0ACC2L6Z7</accession>
<sequence length="101" mass="10862">MAAKVSVLLLFLTCLFLVSTVLAESEVSWMQGKTPATSLQGKTATHDLTEKDTTIGYGAFGGDTVPCDPKDKKNCHGHEQANPYRRPCSQGNDCDRQGGSE</sequence>
<evidence type="ECO:0000313" key="2">
    <source>
        <dbReference type="Proteomes" id="UP001234297"/>
    </source>
</evidence>
<dbReference type="Proteomes" id="UP001234297">
    <property type="component" value="Chromosome 7"/>
</dbReference>
<dbReference type="EMBL" id="CM056815">
    <property type="protein sequence ID" value="KAJ8629125.1"/>
    <property type="molecule type" value="Genomic_DNA"/>
</dbReference>
<proteinExistence type="predicted"/>
<reference evidence="1 2" key="1">
    <citation type="journal article" date="2022" name="Hortic Res">
        <title>A haplotype resolved chromosomal level avocado genome allows analysis of novel avocado genes.</title>
        <authorList>
            <person name="Nath O."/>
            <person name="Fletcher S.J."/>
            <person name="Hayward A."/>
            <person name="Shaw L.M."/>
            <person name="Masouleh A.K."/>
            <person name="Furtado A."/>
            <person name="Henry R.J."/>
            <person name="Mitter N."/>
        </authorList>
    </citation>
    <scope>NUCLEOTIDE SEQUENCE [LARGE SCALE GENOMIC DNA]</scope>
    <source>
        <strain evidence="2">cv. Hass</strain>
    </source>
</reference>
<keyword evidence="2" id="KW-1185">Reference proteome</keyword>
<organism evidence="1 2">
    <name type="scientific">Persea americana</name>
    <name type="common">Avocado</name>
    <dbReference type="NCBI Taxonomy" id="3435"/>
    <lineage>
        <taxon>Eukaryota</taxon>
        <taxon>Viridiplantae</taxon>
        <taxon>Streptophyta</taxon>
        <taxon>Embryophyta</taxon>
        <taxon>Tracheophyta</taxon>
        <taxon>Spermatophyta</taxon>
        <taxon>Magnoliopsida</taxon>
        <taxon>Magnoliidae</taxon>
        <taxon>Laurales</taxon>
        <taxon>Lauraceae</taxon>
        <taxon>Persea</taxon>
    </lineage>
</organism>
<comment type="caution">
    <text evidence="1">The sequence shown here is derived from an EMBL/GenBank/DDBJ whole genome shotgun (WGS) entry which is preliminary data.</text>
</comment>